<keyword evidence="2" id="KW-1185">Reference proteome</keyword>
<sequence>MRHESTVVISASPGEVWAVLADVPGWPGWTPTVSSVAALDGELRVGHRFRVKQPGVAAAVWDVVEVEPGSSFSWATRFAGGRMVASHWIRPADSGSEVRLQIDYSGGLAPLLTPLVSGRIRRFVEAEAAALKRECESPTRNDR</sequence>
<evidence type="ECO:0008006" key="3">
    <source>
        <dbReference type="Google" id="ProtNLM"/>
    </source>
</evidence>
<comment type="caution">
    <text evidence="1">The sequence shown here is derived from an EMBL/GenBank/DDBJ whole genome shotgun (WGS) entry which is preliminary data.</text>
</comment>
<evidence type="ECO:0000313" key="1">
    <source>
        <dbReference type="EMBL" id="KAA5836914.1"/>
    </source>
</evidence>
<dbReference type="Gene3D" id="3.30.530.20">
    <property type="match status" value="1"/>
</dbReference>
<accession>A0A5M7CB66</accession>
<dbReference type="Proteomes" id="UP000323946">
    <property type="component" value="Unassembled WGS sequence"/>
</dbReference>
<name>A0A5M7CB66_SACHI</name>
<organism evidence="1 2">
    <name type="scientific">Saccharopolyspora hirsuta</name>
    <dbReference type="NCBI Taxonomy" id="1837"/>
    <lineage>
        <taxon>Bacteria</taxon>
        <taxon>Bacillati</taxon>
        <taxon>Actinomycetota</taxon>
        <taxon>Actinomycetes</taxon>
        <taxon>Pseudonocardiales</taxon>
        <taxon>Pseudonocardiaceae</taxon>
        <taxon>Saccharopolyspora</taxon>
    </lineage>
</organism>
<dbReference type="InterPro" id="IPR019587">
    <property type="entry name" value="Polyketide_cyclase/dehydratase"/>
</dbReference>
<dbReference type="SMR" id="A0A5M7CB66"/>
<reference evidence="1 2" key="1">
    <citation type="submission" date="2019-09" db="EMBL/GenBank/DDBJ databases">
        <title>Draft genome sequence of the thermophilic Saccharopolyspora hirsuta VKM Ac-666T.</title>
        <authorList>
            <person name="Lobastova T.G."/>
            <person name="Fokina V."/>
            <person name="Bragin E.Y."/>
            <person name="Shtratnikova V.Y."/>
            <person name="Starodumova I.P."/>
            <person name="Tarlachkov S.V."/>
            <person name="Donova M.V."/>
        </authorList>
    </citation>
    <scope>NUCLEOTIDE SEQUENCE [LARGE SCALE GENOMIC DNA]</scope>
    <source>
        <strain evidence="1 2">VKM Ac-666</strain>
    </source>
</reference>
<proteinExistence type="predicted"/>
<dbReference type="AlphaFoldDB" id="A0A5M7CB66"/>
<dbReference type="InterPro" id="IPR023393">
    <property type="entry name" value="START-like_dom_sf"/>
</dbReference>
<protein>
    <recommendedName>
        <fullName evidence="3">Polyketide cyclase</fullName>
    </recommendedName>
</protein>
<dbReference type="EMBL" id="VWPH01000002">
    <property type="protein sequence ID" value="KAA5836914.1"/>
    <property type="molecule type" value="Genomic_DNA"/>
</dbReference>
<dbReference type="SUPFAM" id="SSF55961">
    <property type="entry name" value="Bet v1-like"/>
    <property type="match status" value="1"/>
</dbReference>
<evidence type="ECO:0000313" key="2">
    <source>
        <dbReference type="Proteomes" id="UP000323946"/>
    </source>
</evidence>
<dbReference type="Pfam" id="PF10604">
    <property type="entry name" value="Polyketide_cyc2"/>
    <property type="match status" value="1"/>
</dbReference>
<dbReference type="OrthoDB" id="191189at2"/>
<gene>
    <name evidence="1" type="ORF">F1721_03490</name>
</gene>
<dbReference type="RefSeq" id="WP_150065080.1">
    <property type="nucleotide sequence ID" value="NZ_VWPH01000002.1"/>
</dbReference>